<organism evidence="2 3">
    <name type="scientific">Dactylonectria estremocensis</name>
    <dbReference type="NCBI Taxonomy" id="1079267"/>
    <lineage>
        <taxon>Eukaryota</taxon>
        <taxon>Fungi</taxon>
        <taxon>Dikarya</taxon>
        <taxon>Ascomycota</taxon>
        <taxon>Pezizomycotina</taxon>
        <taxon>Sordariomycetes</taxon>
        <taxon>Hypocreomycetidae</taxon>
        <taxon>Hypocreales</taxon>
        <taxon>Nectriaceae</taxon>
        <taxon>Dactylonectria</taxon>
    </lineage>
</organism>
<keyword evidence="3" id="KW-1185">Reference proteome</keyword>
<accession>A0A9P9D0K4</accession>
<reference evidence="2" key="1">
    <citation type="journal article" date="2021" name="Nat. Commun.">
        <title>Genetic determinants of endophytism in the Arabidopsis root mycobiome.</title>
        <authorList>
            <person name="Mesny F."/>
            <person name="Miyauchi S."/>
            <person name="Thiergart T."/>
            <person name="Pickel B."/>
            <person name="Atanasova L."/>
            <person name="Karlsson M."/>
            <person name="Huettel B."/>
            <person name="Barry K.W."/>
            <person name="Haridas S."/>
            <person name="Chen C."/>
            <person name="Bauer D."/>
            <person name="Andreopoulos W."/>
            <person name="Pangilinan J."/>
            <person name="LaButti K."/>
            <person name="Riley R."/>
            <person name="Lipzen A."/>
            <person name="Clum A."/>
            <person name="Drula E."/>
            <person name="Henrissat B."/>
            <person name="Kohler A."/>
            <person name="Grigoriev I.V."/>
            <person name="Martin F.M."/>
            <person name="Hacquard S."/>
        </authorList>
    </citation>
    <scope>NUCLEOTIDE SEQUENCE</scope>
    <source>
        <strain evidence="2">MPI-CAGE-AT-0021</strain>
    </source>
</reference>
<gene>
    <name evidence="2" type="ORF">B0J13DRAFT_577899</name>
</gene>
<evidence type="ECO:0000313" key="2">
    <source>
        <dbReference type="EMBL" id="KAH7110409.1"/>
    </source>
</evidence>
<name>A0A9P9D0K4_9HYPO</name>
<dbReference type="OrthoDB" id="3535423at2759"/>
<proteinExistence type="predicted"/>
<evidence type="ECO:0000313" key="3">
    <source>
        <dbReference type="Proteomes" id="UP000717696"/>
    </source>
</evidence>
<feature type="region of interest" description="Disordered" evidence="1">
    <location>
        <begin position="254"/>
        <end position="288"/>
    </location>
</feature>
<comment type="caution">
    <text evidence="2">The sequence shown here is derived from an EMBL/GenBank/DDBJ whole genome shotgun (WGS) entry which is preliminary data.</text>
</comment>
<sequence length="514" mass="58062">MSTMAEHQIINASFEVTSGAVCFGALPDILQGSAAPIQPPPNPRPRVSGTVTMHPLEYNVPAAKGTWNAYTLLQMEASQVEGWFAAHQNVDPLPELLKILRVSGSPYETDSGHTENNDETRAERVLLINRYDWGMDHDMIPDVNEDDFMAYGNTIGLVDHAHGNSYVEKWTQQKPKERGSSENGIWMYIPHPEYMWGRFGFNDEYTEARSFLCFTQRTDFYNTRFPGQPQGLREHETSLQRFRRMIREGKDFSGIDDLSARSTPPPPELRGDSWSVEQPPPESERVGPYSVNDHLLREEDIEAIRASIPPIRDWFKEYLLNRGYTLEDIENRARREEMAVLVDPWKEPIIDLLNELIMSYLERFVLPLRSHGTSSEFAPGLFPSLNSTDADSSRKHIDSWLLKRFTEGPASPTPGLDGVSVLARIKEFLDRRAGSQPVAFDRPCIVGIGRVVVALVADVLESASKNYAYGRDDSWRAAGEKCVITPRSIRLGVYNGDGILGLLRYSAVFWTGRP</sequence>
<dbReference type="EMBL" id="JAGMUU010000063">
    <property type="protein sequence ID" value="KAH7110409.1"/>
    <property type="molecule type" value="Genomic_DNA"/>
</dbReference>
<evidence type="ECO:0000256" key="1">
    <source>
        <dbReference type="SAM" id="MobiDB-lite"/>
    </source>
</evidence>
<dbReference type="Proteomes" id="UP000717696">
    <property type="component" value="Unassembled WGS sequence"/>
</dbReference>
<dbReference type="AlphaFoldDB" id="A0A9P9D0K4"/>
<protein>
    <submittedName>
        <fullName evidence="2">Uncharacterized protein</fullName>
    </submittedName>
</protein>